<name>A0A2W4Z879_9BACT</name>
<keyword evidence="1" id="KW-0732">Signal</keyword>
<gene>
    <name evidence="2" type="ORF">DI626_11905</name>
</gene>
<accession>A0A2W4Z879</accession>
<organism evidence="2 3">
    <name type="scientific">Micavibrio aeruginosavorus</name>
    <dbReference type="NCBI Taxonomy" id="349221"/>
    <lineage>
        <taxon>Bacteria</taxon>
        <taxon>Pseudomonadati</taxon>
        <taxon>Bdellovibrionota</taxon>
        <taxon>Bdellovibrionia</taxon>
        <taxon>Bdellovibrionales</taxon>
        <taxon>Pseudobdellovibrionaceae</taxon>
        <taxon>Micavibrio</taxon>
    </lineage>
</organism>
<dbReference type="AlphaFoldDB" id="A0A2W4Z879"/>
<sequence length="109" mass="11896">MIQRAALLLLTLLAVIPSAHASLDTRGKEPRYRDAAANAREQEVIAFLHGKGLDKDIPYKIGTIDLNGDGVDEWIVRQEVSPACTANATCDFYVTALSEGKIILLGRME</sequence>
<feature type="signal peptide" evidence="1">
    <location>
        <begin position="1"/>
        <end position="21"/>
    </location>
</feature>
<evidence type="ECO:0000313" key="3">
    <source>
        <dbReference type="Proteomes" id="UP000249557"/>
    </source>
</evidence>
<feature type="non-terminal residue" evidence="2">
    <location>
        <position position="109"/>
    </location>
</feature>
<evidence type="ECO:0000256" key="1">
    <source>
        <dbReference type="SAM" id="SignalP"/>
    </source>
</evidence>
<proteinExistence type="predicted"/>
<protein>
    <recommendedName>
        <fullName evidence="4">PepSY domain-containing protein</fullName>
    </recommendedName>
</protein>
<reference evidence="2 3" key="1">
    <citation type="submission" date="2017-08" db="EMBL/GenBank/DDBJ databases">
        <title>Infants hospitalized years apart are colonized by the same room-sourced microbial strains.</title>
        <authorList>
            <person name="Brooks B."/>
            <person name="Olm M.R."/>
            <person name="Firek B.A."/>
            <person name="Baker R."/>
            <person name="Thomas B.C."/>
            <person name="Morowitz M.J."/>
            <person name="Banfield J.F."/>
        </authorList>
    </citation>
    <scope>NUCLEOTIDE SEQUENCE [LARGE SCALE GENOMIC DNA]</scope>
    <source>
        <strain evidence="2">S2_018_000_R2_104</strain>
    </source>
</reference>
<dbReference type="EMBL" id="QFNK01000384">
    <property type="protein sequence ID" value="PZO78543.1"/>
    <property type="molecule type" value="Genomic_DNA"/>
</dbReference>
<evidence type="ECO:0000313" key="2">
    <source>
        <dbReference type="EMBL" id="PZO78543.1"/>
    </source>
</evidence>
<comment type="caution">
    <text evidence="2">The sequence shown here is derived from an EMBL/GenBank/DDBJ whole genome shotgun (WGS) entry which is preliminary data.</text>
</comment>
<evidence type="ECO:0008006" key="4">
    <source>
        <dbReference type="Google" id="ProtNLM"/>
    </source>
</evidence>
<feature type="chain" id="PRO_5015980679" description="PepSY domain-containing protein" evidence="1">
    <location>
        <begin position="22"/>
        <end position="109"/>
    </location>
</feature>
<dbReference type="Proteomes" id="UP000249557">
    <property type="component" value="Unassembled WGS sequence"/>
</dbReference>